<organism evidence="1 2">
    <name type="scientific">Posidoniimonas polymericola</name>
    <dbReference type="NCBI Taxonomy" id="2528002"/>
    <lineage>
        <taxon>Bacteria</taxon>
        <taxon>Pseudomonadati</taxon>
        <taxon>Planctomycetota</taxon>
        <taxon>Planctomycetia</taxon>
        <taxon>Pirellulales</taxon>
        <taxon>Lacipirellulaceae</taxon>
        <taxon>Posidoniimonas</taxon>
    </lineage>
</organism>
<proteinExistence type="predicted"/>
<sequence length="79" mass="8569">MSPNKVVSAYTAFSGGACNSLEIGLRYPVFEIASNWSLVLSEHLDVKKGVVTDCDLVWEQLDSLIVEDKIAKSAIEVAP</sequence>
<dbReference type="AlphaFoldDB" id="A0A5C5ZFS3"/>
<gene>
    <name evidence="1" type="ORF">Pla123a_07680</name>
</gene>
<evidence type="ECO:0000313" key="1">
    <source>
        <dbReference type="EMBL" id="TWT85960.1"/>
    </source>
</evidence>
<comment type="caution">
    <text evidence="1">The sequence shown here is derived from an EMBL/GenBank/DDBJ whole genome shotgun (WGS) entry which is preliminary data.</text>
</comment>
<dbReference type="RefSeq" id="WP_146584176.1">
    <property type="nucleotide sequence ID" value="NZ_SJPO01000001.1"/>
</dbReference>
<name>A0A5C5ZFS3_9BACT</name>
<dbReference type="EMBL" id="SJPO01000001">
    <property type="protein sequence ID" value="TWT85960.1"/>
    <property type="molecule type" value="Genomic_DNA"/>
</dbReference>
<reference evidence="1 2" key="1">
    <citation type="submission" date="2019-02" db="EMBL/GenBank/DDBJ databases">
        <title>Deep-cultivation of Planctomycetes and their phenomic and genomic characterization uncovers novel biology.</title>
        <authorList>
            <person name="Wiegand S."/>
            <person name="Jogler M."/>
            <person name="Boedeker C."/>
            <person name="Pinto D."/>
            <person name="Vollmers J."/>
            <person name="Rivas-Marin E."/>
            <person name="Kohn T."/>
            <person name="Peeters S.H."/>
            <person name="Heuer A."/>
            <person name="Rast P."/>
            <person name="Oberbeckmann S."/>
            <person name="Bunk B."/>
            <person name="Jeske O."/>
            <person name="Meyerdierks A."/>
            <person name="Storesund J.E."/>
            <person name="Kallscheuer N."/>
            <person name="Luecker S."/>
            <person name="Lage O.M."/>
            <person name="Pohl T."/>
            <person name="Merkel B.J."/>
            <person name="Hornburger P."/>
            <person name="Mueller R.-W."/>
            <person name="Bruemmer F."/>
            <person name="Labrenz M."/>
            <person name="Spormann A.M."/>
            <person name="Op Den Camp H."/>
            <person name="Overmann J."/>
            <person name="Amann R."/>
            <person name="Jetten M.S.M."/>
            <person name="Mascher T."/>
            <person name="Medema M.H."/>
            <person name="Devos D.P."/>
            <person name="Kaster A.-K."/>
            <person name="Ovreas L."/>
            <person name="Rohde M."/>
            <person name="Galperin M.Y."/>
            <person name="Jogler C."/>
        </authorList>
    </citation>
    <scope>NUCLEOTIDE SEQUENCE [LARGE SCALE GENOMIC DNA]</scope>
    <source>
        <strain evidence="1 2">Pla123a</strain>
    </source>
</reference>
<dbReference type="PROSITE" id="PS51257">
    <property type="entry name" value="PROKAR_LIPOPROTEIN"/>
    <property type="match status" value="1"/>
</dbReference>
<dbReference type="Proteomes" id="UP000318478">
    <property type="component" value="Unassembled WGS sequence"/>
</dbReference>
<accession>A0A5C5ZFS3</accession>
<evidence type="ECO:0000313" key="2">
    <source>
        <dbReference type="Proteomes" id="UP000318478"/>
    </source>
</evidence>
<protein>
    <submittedName>
        <fullName evidence="1">Uncharacterized protein</fullName>
    </submittedName>
</protein>
<keyword evidence="2" id="KW-1185">Reference proteome</keyword>